<dbReference type="SUPFAM" id="SSF52540">
    <property type="entry name" value="P-loop containing nucleoside triphosphate hydrolases"/>
    <property type="match status" value="1"/>
</dbReference>
<dbReference type="PROSITE" id="PS00678">
    <property type="entry name" value="WD_REPEATS_1"/>
    <property type="match status" value="7"/>
</dbReference>
<keyword evidence="2" id="KW-0677">Repeat</keyword>
<dbReference type="Pfam" id="PF24883">
    <property type="entry name" value="NPHP3_N"/>
    <property type="match status" value="1"/>
</dbReference>
<dbReference type="SUPFAM" id="SSF50978">
    <property type="entry name" value="WD40 repeat-like"/>
    <property type="match status" value="2"/>
</dbReference>
<feature type="repeat" description="WD" evidence="3">
    <location>
        <begin position="984"/>
        <end position="1025"/>
    </location>
</feature>
<feature type="repeat" description="WD" evidence="3">
    <location>
        <begin position="1369"/>
        <end position="1403"/>
    </location>
</feature>
<dbReference type="PANTHER" id="PTHR19848">
    <property type="entry name" value="WD40 REPEAT PROTEIN"/>
    <property type="match status" value="1"/>
</dbReference>
<dbReference type="Pfam" id="PF23414">
    <property type="entry name" value="Beta-prop_EML_2"/>
    <property type="match status" value="1"/>
</dbReference>
<dbReference type="Gene3D" id="2.130.10.10">
    <property type="entry name" value="YVTN repeat-like/Quinoprotein amine dehydrogenase"/>
    <property type="match status" value="6"/>
</dbReference>
<feature type="repeat" description="WD" evidence="3">
    <location>
        <begin position="1122"/>
        <end position="1154"/>
    </location>
</feature>
<dbReference type="CDD" id="cd00200">
    <property type="entry name" value="WD40"/>
    <property type="match status" value="2"/>
</dbReference>
<dbReference type="InterPro" id="IPR056884">
    <property type="entry name" value="NPHP3-like_N"/>
</dbReference>
<dbReference type="PANTHER" id="PTHR19848:SF8">
    <property type="entry name" value="F-BOX AND WD REPEAT DOMAIN CONTAINING 7"/>
    <property type="match status" value="1"/>
</dbReference>
<feature type="repeat" description="WD" evidence="3">
    <location>
        <begin position="1199"/>
        <end position="1240"/>
    </location>
</feature>
<dbReference type="EMBL" id="CAJMWW010000140">
    <property type="protein sequence ID" value="CAE6450238.1"/>
    <property type="molecule type" value="Genomic_DNA"/>
</dbReference>
<dbReference type="Proteomes" id="UP000663841">
    <property type="component" value="Unassembled WGS sequence"/>
</dbReference>
<dbReference type="PROSITE" id="PS50082">
    <property type="entry name" value="WD_REPEATS_2"/>
    <property type="match status" value="11"/>
</dbReference>
<dbReference type="PROSITE" id="PS50294">
    <property type="entry name" value="WD_REPEATS_REGION"/>
    <property type="match status" value="10"/>
</dbReference>
<feature type="domain" description="NACHT" evidence="5">
    <location>
        <begin position="278"/>
        <end position="425"/>
    </location>
</feature>
<dbReference type="InterPro" id="IPR019775">
    <property type="entry name" value="WD40_repeat_CS"/>
</dbReference>
<dbReference type="InterPro" id="IPR015943">
    <property type="entry name" value="WD40/YVTN_repeat-like_dom_sf"/>
</dbReference>
<dbReference type="InterPro" id="IPR007111">
    <property type="entry name" value="NACHT_NTPase"/>
</dbReference>
<evidence type="ECO:0000256" key="3">
    <source>
        <dbReference type="PROSITE-ProRule" id="PRU00221"/>
    </source>
</evidence>
<sequence>MSFRDSLAHLKGKLKKGLHIRSRSAAPAASNLDLPGTSSDARSDTTQAPIPNISTLGNLGESGVRSEPGVSTSLGVTHPSGTASTAWSGAKTLLVVLESSADAFGPLKSAIGGLNKCIDIYERAAKGRKDYDELRDKLDGLLQDLAGHVSIMDPLITRSVKLLCTSIESELKNVEDNRGRGTGQRLAEAMDTQDEILECYRRIHGYIERLTLNANMNMLGTINDLSMESRMDKISLAMSAVYDSAASSDLRRGNCAPGTRVPQIDFLLEWARDPKAGNTCWMNGMAGTGKTTIAYTVCAKLEDSFELGASFFCSRVIPECRRVENIIPSIAYQLARFSLPFHCALDKILKSNPDAHTRVLNIQYQKLIVKPLIEVRQSVPHDFIVVIDALDECENENSLGEILDLLMSSTIALPIRFLVSSRPESEIYRRMMGRVDEQGNKRLVLHDLNAKAVQSDIEAYMRHELHHIFLTDTQWSEILERCGVLFIYASTACRLIQQGDEMNTLDEAIKVITGSEVTTAREAEEAIDELYSMILTAAFHKAKMSQANKRRMRELLETAICTIEPMNLEGLAVVLKLKDAKQANALLQPLRSVLNVTNTGHVTTLHASFPNFMFSPGRSANFHCVVTGRHTALAERCLQIIDAIEPKFNICGLISSFLSDDQVEDMDKRVSLVISHASIYACRYWSIHLLLGGERQELVGMVQGFFTEGLLLWMEMLNLTKNIRSGTSVIRDARKWCQSQAVPNDMGQLVRDAEQFVSVYANHPISQSTPNIYVSMLAFWPRSRPVSIAYMPRTAGILAPTGTAISHRQPALLATWRVSDGEVRAISLASGGTRLVAATEDAVDLLDTSTGDGVLHMQGPQTKGVYAVAICPDNTQVVFGSKSGLYLLDVRSRARQEISTTSSTVLSVAFSPDGCQFACGLDNGDIYICLSQKGEPALGPLKGHTYTVGSIAFSPDGLFLASGSNDTSIRVWDTKSGHMIGNPFLGHTGWVRSVAYSPNGTRLASASDDKTIRVWNPLTGETVLGPLREQFDWVLCVTFSPDGAFIASGSYNKAVRVYDAHTGQTVLGPLEGHTDRVNSVIFSPDSTQLFSCSRDGTIRLWNVQDQDAPNSSHPTFPNNSLSIQYSPNGLRVVSGSLDGNVCVWDVQTGDMVLGPLRGHSKAVWSVDFSPNNAYIASASDDSTLRIWSAQDGRDLHGPIQGHTDDVNCVRFSPDGSLLVSGSIDKTVRVWDMTSGQSVIDPLKGHSGSVNSVAFSPNGALVVSGSYDNTIRVWDIKTGYTVIGPLQGHKRQVSSVDFSPDGSKIISGSWDGSIRTWDAQTGQPLLAWGKGKKRINSVAFSPNGLLVVSGSDDATTRIWDAHAGDLILTLDAHSDWVRGVQFSPEGLHVVSCSRDGIIRLWDVSGRIASLQLRSSEGPGEVNMSSNPAPGPWSLDSNGWLVDQQQHRLVWVPEDLRISAPRHPNDLVICKQGSLKLSFDGVYIGERWTDCYHP</sequence>
<proteinExistence type="predicted"/>
<dbReference type="SUPFAM" id="SSF75011">
    <property type="entry name" value="3-carboxy-cis,cis-mucoante lactonizing enzyme"/>
    <property type="match status" value="1"/>
</dbReference>
<protein>
    <recommendedName>
        <fullName evidence="5">NACHT domain-containing protein</fullName>
    </recommendedName>
</protein>
<feature type="compositionally biased region" description="Polar residues" evidence="4">
    <location>
        <begin position="36"/>
        <end position="57"/>
    </location>
</feature>
<dbReference type="InterPro" id="IPR001680">
    <property type="entry name" value="WD40_rpt"/>
</dbReference>
<reference evidence="6" key="1">
    <citation type="submission" date="2021-01" db="EMBL/GenBank/DDBJ databases">
        <authorList>
            <person name="Kaushik A."/>
        </authorList>
    </citation>
    <scope>NUCLEOTIDE SEQUENCE</scope>
    <source>
        <strain evidence="6">AG3-T5</strain>
    </source>
</reference>
<dbReference type="InterPro" id="IPR020472">
    <property type="entry name" value="WD40_PAC1"/>
</dbReference>
<evidence type="ECO:0000256" key="4">
    <source>
        <dbReference type="SAM" id="MobiDB-lite"/>
    </source>
</evidence>
<feature type="repeat" description="WD" evidence="3">
    <location>
        <begin position="1156"/>
        <end position="1197"/>
    </location>
</feature>
<feature type="repeat" description="WD" evidence="3">
    <location>
        <begin position="1070"/>
        <end position="1111"/>
    </location>
</feature>
<feature type="repeat" description="WD" evidence="3">
    <location>
        <begin position="1285"/>
        <end position="1326"/>
    </location>
</feature>
<evidence type="ECO:0000313" key="6">
    <source>
        <dbReference type="EMBL" id="CAE6450238.1"/>
    </source>
</evidence>
<dbReference type="SMART" id="SM00320">
    <property type="entry name" value="WD40"/>
    <property type="match status" value="14"/>
</dbReference>
<dbReference type="InterPro" id="IPR055442">
    <property type="entry name" value="Beta-prop_EML-like_2nd"/>
</dbReference>
<keyword evidence="1 3" id="KW-0853">WD repeat</keyword>
<feature type="repeat" description="WD" evidence="3">
    <location>
        <begin position="941"/>
        <end position="982"/>
    </location>
</feature>
<gene>
    <name evidence="6" type="ORF">RDB_LOCUS124897</name>
</gene>
<evidence type="ECO:0000256" key="2">
    <source>
        <dbReference type="ARBA" id="ARBA00022737"/>
    </source>
</evidence>
<evidence type="ECO:0000259" key="5">
    <source>
        <dbReference type="PROSITE" id="PS50837"/>
    </source>
</evidence>
<dbReference type="PRINTS" id="PR00320">
    <property type="entry name" value="GPROTEINBRPT"/>
</dbReference>
<dbReference type="InterPro" id="IPR027417">
    <property type="entry name" value="P-loop_NTPase"/>
</dbReference>
<organism evidence="6 7">
    <name type="scientific">Rhizoctonia solani</name>
    <dbReference type="NCBI Taxonomy" id="456999"/>
    <lineage>
        <taxon>Eukaryota</taxon>
        <taxon>Fungi</taxon>
        <taxon>Dikarya</taxon>
        <taxon>Basidiomycota</taxon>
        <taxon>Agaricomycotina</taxon>
        <taxon>Agaricomycetes</taxon>
        <taxon>Cantharellales</taxon>
        <taxon>Ceratobasidiaceae</taxon>
        <taxon>Rhizoctonia</taxon>
    </lineage>
</organism>
<evidence type="ECO:0000313" key="7">
    <source>
        <dbReference type="Proteomes" id="UP000663841"/>
    </source>
</evidence>
<dbReference type="InterPro" id="IPR036322">
    <property type="entry name" value="WD40_repeat_dom_sf"/>
</dbReference>
<dbReference type="PROSITE" id="PS50837">
    <property type="entry name" value="NACHT"/>
    <property type="match status" value="1"/>
</dbReference>
<name>A0A8H3B9A8_9AGAM</name>
<comment type="caution">
    <text evidence="6">The sequence shown here is derived from an EMBL/GenBank/DDBJ whole genome shotgun (WGS) entry which is preliminary data.</text>
</comment>
<feature type="repeat" description="WD" evidence="3">
    <location>
        <begin position="1242"/>
        <end position="1283"/>
    </location>
</feature>
<accession>A0A8H3B9A8</accession>
<evidence type="ECO:0000256" key="1">
    <source>
        <dbReference type="ARBA" id="ARBA00022574"/>
    </source>
</evidence>
<feature type="repeat" description="WD" evidence="3">
    <location>
        <begin position="1334"/>
        <end position="1368"/>
    </location>
</feature>
<feature type="region of interest" description="Disordered" evidence="4">
    <location>
        <begin position="19"/>
        <end position="68"/>
    </location>
</feature>
<feature type="repeat" description="WD" evidence="3">
    <location>
        <begin position="1027"/>
        <end position="1068"/>
    </location>
</feature>
<dbReference type="Gene3D" id="3.40.50.300">
    <property type="entry name" value="P-loop containing nucleotide triphosphate hydrolases"/>
    <property type="match status" value="1"/>
</dbReference>
<dbReference type="Pfam" id="PF00400">
    <property type="entry name" value="WD40"/>
    <property type="match status" value="8"/>
</dbReference>